<organism evidence="3 4">
    <name type="scientific">Roseivirga seohaensis subsp. aquiponti</name>
    <dbReference type="NCBI Taxonomy" id="1566026"/>
    <lineage>
        <taxon>Bacteria</taxon>
        <taxon>Pseudomonadati</taxon>
        <taxon>Bacteroidota</taxon>
        <taxon>Cytophagia</taxon>
        <taxon>Cytophagales</taxon>
        <taxon>Roseivirgaceae</taxon>
        <taxon>Roseivirga</taxon>
    </lineage>
</organism>
<dbReference type="EMBL" id="JSVA01000010">
    <property type="protein sequence ID" value="KOF02776.1"/>
    <property type="molecule type" value="Genomic_DNA"/>
</dbReference>
<dbReference type="RefSeq" id="WP_053223726.1">
    <property type="nucleotide sequence ID" value="NZ_JSVA01000010.1"/>
</dbReference>
<reference evidence="4" key="1">
    <citation type="submission" date="2014-11" db="EMBL/GenBank/DDBJ databases">
        <title>Genome sequencing of Roseivirga sp. D-25.</title>
        <authorList>
            <person name="Selvaratnam C."/>
            <person name="Thevarajoo S."/>
            <person name="Goh K.M."/>
            <person name="Eee R."/>
            <person name="Chan K.-G."/>
            <person name="Chong C.S."/>
        </authorList>
    </citation>
    <scope>NUCLEOTIDE SEQUENCE [LARGE SCALE GENOMIC DNA]</scope>
    <source>
        <strain evidence="4">D-25</strain>
    </source>
</reference>
<feature type="transmembrane region" description="Helical" evidence="1">
    <location>
        <begin position="6"/>
        <end position="23"/>
    </location>
</feature>
<keyword evidence="1" id="KW-0472">Membrane</keyword>
<gene>
    <name evidence="3" type="ORF">OB69_10770</name>
</gene>
<dbReference type="SUPFAM" id="SSF52266">
    <property type="entry name" value="SGNH hydrolase"/>
    <property type="match status" value="1"/>
</dbReference>
<dbReference type="Gene3D" id="3.40.50.1110">
    <property type="entry name" value="SGNH hydrolase"/>
    <property type="match status" value="1"/>
</dbReference>
<dbReference type="AlphaFoldDB" id="A0A0L8AKL5"/>
<comment type="caution">
    <text evidence="3">The sequence shown here is derived from an EMBL/GenBank/DDBJ whole genome shotgun (WGS) entry which is preliminary data.</text>
</comment>
<keyword evidence="1" id="KW-0812">Transmembrane</keyword>
<dbReference type="PATRIC" id="fig|1566026.4.peg.436"/>
<keyword evidence="4" id="KW-1185">Reference proteome</keyword>
<dbReference type="GO" id="GO:0004622">
    <property type="term" value="F:phosphatidylcholine lysophospholipase activity"/>
    <property type="evidence" value="ECO:0007669"/>
    <property type="project" value="TreeGrafter"/>
</dbReference>
<dbReference type="InterPro" id="IPR036514">
    <property type="entry name" value="SGNH_hydro_sf"/>
</dbReference>
<evidence type="ECO:0000313" key="3">
    <source>
        <dbReference type="EMBL" id="KOF02776.1"/>
    </source>
</evidence>
<dbReference type="PANTHER" id="PTHR30383:SF5">
    <property type="entry name" value="SGNH HYDROLASE-TYPE ESTERASE DOMAIN-CONTAINING PROTEIN"/>
    <property type="match status" value="1"/>
</dbReference>
<sequence>MNSKYILGALITIPLLPIMYFQGKRIRASVPSLPEARGTEGTVTSFPSSEPLKIITLGESTIAGVGVKTHEEGFTGTFANHLATELNTNINWKVYAKSGYTAKRVTERLIPKIKETEADLLVVGLGGNDSFTFNSPNQWAKDIDALIIALKRKFGNTPILFTSMPPIKLFPAFTSLIKFSMGNLVEMMGERLEQTIAKHENVYYDAQKISFENWIDKIDPSMTTSDFFSDGVHPSKLTYQVWAKETANYVVQNSLIKA</sequence>
<dbReference type="Pfam" id="PF13472">
    <property type="entry name" value="Lipase_GDSL_2"/>
    <property type="match status" value="1"/>
</dbReference>
<name>A0A0L8AKL5_9BACT</name>
<dbReference type="OrthoDB" id="2810666at2"/>
<accession>A0A0L8AKL5</accession>
<feature type="domain" description="SGNH hydrolase-type esterase" evidence="2">
    <location>
        <begin position="57"/>
        <end position="241"/>
    </location>
</feature>
<evidence type="ECO:0000259" key="2">
    <source>
        <dbReference type="Pfam" id="PF13472"/>
    </source>
</evidence>
<evidence type="ECO:0000256" key="1">
    <source>
        <dbReference type="SAM" id="Phobius"/>
    </source>
</evidence>
<dbReference type="PANTHER" id="PTHR30383">
    <property type="entry name" value="THIOESTERASE 1/PROTEASE 1/LYSOPHOSPHOLIPASE L1"/>
    <property type="match status" value="1"/>
</dbReference>
<evidence type="ECO:0000313" key="4">
    <source>
        <dbReference type="Proteomes" id="UP000036908"/>
    </source>
</evidence>
<dbReference type="Proteomes" id="UP000036908">
    <property type="component" value="Unassembled WGS sequence"/>
</dbReference>
<proteinExistence type="predicted"/>
<dbReference type="InterPro" id="IPR051532">
    <property type="entry name" value="Ester_Hydrolysis_Enzymes"/>
</dbReference>
<dbReference type="InterPro" id="IPR013830">
    <property type="entry name" value="SGNH_hydro"/>
</dbReference>
<dbReference type="CDD" id="cd01836">
    <property type="entry name" value="FeeA_FeeB_like"/>
    <property type="match status" value="1"/>
</dbReference>
<protein>
    <submittedName>
        <fullName evidence="3">GDSL family lipase</fullName>
    </submittedName>
</protein>
<keyword evidence="1" id="KW-1133">Transmembrane helix</keyword>